<feature type="signal peptide" evidence="1">
    <location>
        <begin position="1"/>
        <end position="19"/>
    </location>
</feature>
<reference evidence="2 3" key="1">
    <citation type="submission" date="2018-01" db="EMBL/GenBank/DDBJ databases">
        <title>Complete and assembled Genome of Pantoea gaviniae DSM22758T.</title>
        <authorList>
            <person name="Stevens M.J.A."/>
            <person name="Zurfluh K."/>
            <person name="Stephan R."/>
        </authorList>
    </citation>
    <scope>NUCLEOTIDE SEQUENCE [LARGE SCALE GENOMIC DNA]</scope>
    <source>
        <strain evidence="2 3">DSM 22758</strain>
    </source>
</reference>
<dbReference type="EMBL" id="CP026377">
    <property type="protein sequence ID" value="AUX94599.1"/>
    <property type="molecule type" value="Genomic_DNA"/>
</dbReference>
<keyword evidence="1" id="KW-0732">Signal</keyword>
<feature type="chain" id="PRO_5014597309" evidence="1">
    <location>
        <begin position="20"/>
        <end position="135"/>
    </location>
</feature>
<dbReference type="Proteomes" id="UP000238365">
    <property type="component" value="Chromosome"/>
</dbReference>
<accession>A0A2L0IJD0</accession>
<gene>
    <name evidence="2" type="ORF">C2E15_17015</name>
</gene>
<dbReference type="RefSeq" id="WP_104958413.1">
    <property type="nucleotide sequence ID" value="NZ_CP026377.1"/>
</dbReference>
<evidence type="ECO:0000313" key="2">
    <source>
        <dbReference type="EMBL" id="AUX94599.1"/>
    </source>
</evidence>
<evidence type="ECO:0000313" key="3">
    <source>
        <dbReference type="Proteomes" id="UP000238365"/>
    </source>
</evidence>
<evidence type="ECO:0000256" key="1">
    <source>
        <dbReference type="SAM" id="SignalP"/>
    </source>
</evidence>
<organism evidence="2 3">
    <name type="scientific">Mixta gaviniae</name>
    <dbReference type="NCBI Taxonomy" id="665914"/>
    <lineage>
        <taxon>Bacteria</taxon>
        <taxon>Pseudomonadati</taxon>
        <taxon>Pseudomonadota</taxon>
        <taxon>Gammaproteobacteria</taxon>
        <taxon>Enterobacterales</taxon>
        <taxon>Erwiniaceae</taxon>
        <taxon>Mixta</taxon>
    </lineage>
</organism>
<protein>
    <submittedName>
        <fullName evidence="2">DUF2509 domain-containing protein</fullName>
    </submittedName>
</protein>
<proteinExistence type="predicted"/>
<dbReference type="AlphaFoldDB" id="A0A2L0IJD0"/>
<dbReference type="KEGG" id="pgz:C2E15_17015"/>
<dbReference type="InterPro" id="IPR019652">
    <property type="entry name" value="DUF2509"/>
</dbReference>
<dbReference type="Pfam" id="PF10713">
    <property type="entry name" value="DUF2509"/>
    <property type="match status" value="1"/>
</dbReference>
<sequence length="135" mass="15308">MAMAMVLLVLLLGSALLNATQRQLGASLALLADERRYLIDYHQALSALAWGERLRWPQQEGWRCQQQGRFGWRACLLPLDNDDALLRGATLADADALALWRWMRRGEDERWQPLPHGWLDFCPLSPPAACSPDAR</sequence>
<keyword evidence="3" id="KW-1185">Reference proteome</keyword>
<name>A0A2L0IJD0_9GAMM</name>